<keyword evidence="2" id="KW-1185">Reference proteome</keyword>
<reference evidence="1 2" key="1">
    <citation type="submission" date="2019-04" db="EMBL/GenBank/DDBJ databases">
        <title>An improved genome assembly and genetic linkage map for asparagus bean, Vigna unguiculata ssp. sesquipedialis.</title>
        <authorList>
            <person name="Xia Q."/>
            <person name="Zhang R."/>
            <person name="Dong Y."/>
        </authorList>
    </citation>
    <scope>NUCLEOTIDE SEQUENCE [LARGE SCALE GENOMIC DNA]</scope>
    <source>
        <tissue evidence="1">Leaf</tissue>
    </source>
</reference>
<dbReference type="AlphaFoldDB" id="A0A4D6LM31"/>
<evidence type="ECO:0000313" key="2">
    <source>
        <dbReference type="Proteomes" id="UP000501690"/>
    </source>
</evidence>
<name>A0A4D6LM31_VIGUN</name>
<evidence type="ECO:0000313" key="1">
    <source>
        <dbReference type="EMBL" id="QCD89852.1"/>
    </source>
</evidence>
<accession>A0A4D6LM31</accession>
<proteinExistence type="predicted"/>
<sequence length="122" mass="13440">MLSVCMDWARTDNLAQASQARLTETGKGLPKPFARDVAQVGGSRLGEGNSPERESLSLERELGERMLRNSLGSLGEILRVVLQWSGRNSMAPLEGEQRYPPQVQAPAESDQVICIRMSRVES</sequence>
<dbReference type="EMBL" id="CP039348">
    <property type="protein sequence ID" value="QCD89852.1"/>
    <property type="molecule type" value="Genomic_DNA"/>
</dbReference>
<dbReference type="Proteomes" id="UP000501690">
    <property type="component" value="Linkage Group LG4"/>
</dbReference>
<protein>
    <submittedName>
        <fullName evidence="1">Uncharacterized protein</fullName>
    </submittedName>
</protein>
<gene>
    <name evidence="1" type="ORF">DEO72_LG4g802</name>
</gene>
<organism evidence="1 2">
    <name type="scientific">Vigna unguiculata</name>
    <name type="common">Cowpea</name>
    <dbReference type="NCBI Taxonomy" id="3917"/>
    <lineage>
        <taxon>Eukaryota</taxon>
        <taxon>Viridiplantae</taxon>
        <taxon>Streptophyta</taxon>
        <taxon>Embryophyta</taxon>
        <taxon>Tracheophyta</taxon>
        <taxon>Spermatophyta</taxon>
        <taxon>Magnoliopsida</taxon>
        <taxon>eudicotyledons</taxon>
        <taxon>Gunneridae</taxon>
        <taxon>Pentapetalae</taxon>
        <taxon>rosids</taxon>
        <taxon>fabids</taxon>
        <taxon>Fabales</taxon>
        <taxon>Fabaceae</taxon>
        <taxon>Papilionoideae</taxon>
        <taxon>50 kb inversion clade</taxon>
        <taxon>NPAAA clade</taxon>
        <taxon>indigoferoid/millettioid clade</taxon>
        <taxon>Phaseoleae</taxon>
        <taxon>Vigna</taxon>
    </lineage>
</organism>